<organism evidence="8 9">
    <name type="scientific">Sporolactobacillus kofuensis</name>
    <dbReference type="NCBI Taxonomy" id="269672"/>
    <lineage>
        <taxon>Bacteria</taxon>
        <taxon>Bacillati</taxon>
        <taxon>Bacillota</taxon>
        <taxon>Bacilli</taxon>
        <taxon>Bacillales</taxon>
        <taxon>Sporolactobacillaceae</taxon>
        <taxon>Sporolactobacillus</taxon>
    </lineage>
</organism>
<dbReference type="PANTHER" id="PTHR48111">
    <property type="entry name" value="REGULATOR OF RPOS"/>
    <property type="match status" value="1"/>
</dbReference>
<evidence type="ECO:0000259" key="7">
    <source>
        <dbReference type="PROSITE" id="PS50110"/>
    </source>
</evidence>
<keyword evidence="3" id="KW-0805">Transcription regulation</keyword>
<evidence type="ECO:0000256" key="5">
    <source>
        <dbReference type="ARBA" id="ARBA00023163"/>
    </source>
</evidence>
<evidence type="ECO:0000256" key="6">
    <source>
        <dbReference type="PROSITE-ProRule" id="PRU00169"/>
    </source>
</evidence>
<keyword evidence="9" id="KW-1185">Reference proteome</keyword>
<dbReference type="RefSeq" id="WP_253053166.1">
    <property type="nucleotide sequence ID" value="NZ_JAMXWN010000003.1"/>
</dbReference>
<dbReference type="InterPro" id="IPR001789">
    <property type="entry name" value="Sig_transdc_resp-reg_receiver"/>
</dbReference>
<feature type="domain" description="Response regulatory" evidence="7">
    <location>
        <begin position="138"/>
        <end position="260"/>
    </location>
</feature>
<evidence type="ECO:0000313" key="9">
    <source>
        <dbReference type="Proteomes" id="UP001596267"/>
    </source>
</evidence>
<reference evidence="9" key="1">
    <citation type="journal article" date="2019" name="Int. J. Syst. Evol. Microbiol.">
        <title>The Global Catalogue of Microorganisms (GCM) 10K type strain sequencing project: providing services to taxonomists for standard genome sequencing and annotation.</title>
        <authorList>
            <consortium name="The Broad Institute Genomics Platform"/>
            <consortium name="The Broad Institute Genome Sequencing Center for Infectious Disease"/>
            <person name="Wu L."/>
            <person name="Ma J."/>
        </authorList>
    </citation>
    <scope>NUCLEOTIDE SEQUENCE [LARGE SCALE GENOMIC DNA]</scope>
    <source>
        <strain evidence="9">CCUG 42001</strain>
    </source>
</reference>
<keyword evidence="4" id="KW-0238">DNA-binding</keyword>
<dbReference type="CDD" id="cd00156">
    <property type="entry name" value="REC"/>
    <property type="match status" value="1"/>
</dbReference>
<evidence type="ECO:0000256" key="1">
    <source>
        <dbReference type="ARBA" id="ARBA00022553"/>
    </source>
</evidence>
<sequence length="271" mass="31423">MNGNRSGLISELLYLFKMNRAFLSHAHLPYHVVITHHEDRESHAGKLLFTEMNAFFCLSITESVTLFIFPNVTQKNVKDTDCFRSDQPGVKITVFDDRTEDFEKKLINLLNEYEPEIFYDANGVSSMIAAGSFTEPLHFSVIDDDPIARSFLNEFIERQDWDCPSDVKTFREGQSFFESKRLEEPGKHVVLLENVLPRITGLEIVKQIRKNYADDTVSIMMFSGRKREEDALSAFKFGVNDFMEKPLKHQEMAVRIKNMTKRMRELVSSFN</sequence>
<keyword evidence="5" id="KW-0804">Transcription</keyword>
<comment type="caution">
    <text evidence="8">The sequence shown here is derived from an EMBL/GenBank/DDBJ whole genome shotgun (WGS) entry which is preliminary data.</text>
</comment>
<dbReference type="SMART" id="SM00448">
    <property type="entry name" value="REC"/>
    <property type="match status" value="1"/>
</dbReference>
<dbReference type="Proteomes" id="UP001596267">
    <property type="component" value="Unassembled WGS sequence"/>
</dbReference>
<dbReference type="PROSITE" id="PS50110">
    <property type="entry name" value="RESPONSE_REGULATORY"/>
    <property type="match status" value="1"/>
</dbReference>
<gene>
    <name evidence="8" type="ORF">ACFP7A_05325</name>
</gene>
<proteinExistence type="predicted"/>
<name>A0ABW1WFS2_9BACL</name>
<dbReference type="InterPro" id="IPR011006">
    <property type="entry name" value="CheY-like_superfamily"/>
</dbReference>
<dbReference type="PANTHER" id="PTHR48111:SF1">
    <property type="entry name" value="TWO-COMPONENT RESPONSE REGULATOR ORR33"/>
    <property type="match status" value="1"/>
</dbReference>
<evidence type="ECO:0000256" key="4">
    <source>
        <dbReference type="ARBA" id="ARBA00023125"/>
    </source>
</evidence>
<evidence type="ECO:0000256" key="3">
    <source>
        <dbReference type="ARBA" id="ARBA00023015"/>
    </source>
</evidence>
<accession>A0ABW1WFS2</accession>
<dbReference type="Pfam" id="PF00072">
    <property type="entry name" value="Response_reg"/>
    <property type="match status" value="1"/>
</dbReference>
<dbReference type="SUPFAM" id="SSF52172">
    <property type="entry name" value="CheY-like"/>
    <property type="match status" value="1"/>
</dbReference>
<keyword evidence="2" id="KW-0902">Two-component regulatory system</keyword>
<dbReference type="EMBL" id="JBHSTQ010000004">
    <property type="protein sequence ID" value="MFC6386014.1"/>
    <property type="molecule type" value="Genomic_DNA"/>
</dbReference>
<evidence type="ECO:0000313" key="8">
    <source>
        <dbReference type="EMBL" id="MFC6386014.1"/>
    </source>
</evidence>
<dbReference type="InterPro" id="IPR039420">
    <property type="entry name" value="WalR-like"/>
</dbReference>
<keyword evidence="1" id="KW-0597">Phosphoprotein</keyword>
<comment type="caution">
    <text evidence="6">Lacks conserved residue(s) required for the propagation of feature annotation.</text>
</comment>
<evidence type="ECO:0000256" key="2">
    <source>
        <dbReference type="ARBA" id="ARBA00023012"/>
    </source>
</evidence>
<protein>
    <submittedName>
        <fullName evidence="8">PleD family two-component system response regulator</fullName>
    </submittedName>
</protein>
<dbReference type="Gene3D" id="3.40.50.2300">
    <property type="match status" value="1"/>
</dbReference>